<evidence type="ECO:0000313" key="2">
    <source>
        <dbReference type="EMBL" id="KAG5633103.1"/>
    </source>
</evidence>
<proteinExistence type="predicted"/>
<reference evidence="2" key="1">
    <citation type="submission" date="2021-02" db="EMBL/GenBank/DDBJ databases">
        <authorList>
            <person name="Nieuwenhuis M."/>
            <person name="Van De Peppel L.J.J."/>
        </authorList>
    </citation>
    <scope>NUCLEOTIDE SEQUENCE</scope>
    <source>
        <strain evidence="2">D49</strain>
    </source>
</reference>
<gene>
    <name evidence="2" type="ORF">H0H81_011025</name>
</gene>
<evidence type="ECO:0000256" key="1">
    <source>
        <dbReference type="SAM" id="MobiDB-lite"/>
    </source>
</evidence>
<feature type="non-terminal residue" evidence="2">
    <location>
        <position position="1"/>
    </location>
</feature>
<keyword evidence="3" id="KW-1185">Reference proteome</keyword>
<reference evidence="2" key="2">
    <citation type="submission" date="2021-10" db="EMBL/GenBank/DDBJ databases">
        <title>Phylogenomics reveals ancestral predisposition of the termite-cultivated fungus Termitomyces towards a domesticated lifestyle.</title>
        <authorList>
            <person name="Auxier B."/>
            <person name="Grum-Grzhimaylo A."/>
            <person name="Cardenas M.E."/>
            <person name="Lodge J.D."/>
            <person name="Laessoe T."/>
            <person name="Pedersen O."/>
            <person name="Smith M.E."/>
            <person name="Kuyper T.W."/>
            <person name="Franco-Molano E.A."/>
            <person name="Baroni T.J."/>
            <person name="Aanen D.K."/>
        </authorList>
    </citation>
    <scope>NUCLEOTIDE SEQUENCE</scope>
    <source>
        <strain evidence="2">D49</strain>
    </source>
</reference>
<comment type="caution">
    <text evidence="2">The sequence shown here is derived from an EMBL/GenBank/DDBJ whole genome shotgun (WGS) entry which is preliminary data.</text>
</comment>
<sequence length="138" mass="15541">DPEATAAFIKDLRFQKNNKRKTPEPEEDAISWGSDTEPAPLGDAEMEDAYGQDFSDDDYGDMDYSNNFENQTVDGTMQVSSRIHSIQDANDHFQGPLRVLNGSSSKDRKYIAQKTFPPVFISAYSFIHNNYAACIECQ</sequence>
<dbReference type="Proteomes" id="UP000717328">
    <property type="component" value="Unassembled WGS sequence"/>
</dbReference>
<protein>
    <submittedName>
        <fullName evidence="2">Uncharacterized protein</fullName>
    </submittedName>
</protein>
<feature type="region of interest" description="Disordered" evidence="1">
    <location>
        <begin position="1"/>
        <end position="69"/>
    </location>
</feature>
<organism evidence="2 3">
    <name type="scientific">Sphagnurus paluster</name>
    <dbReference type="NCBI Taxonomy" id="117069"/>
    <lineage>
        <taxon>Eukaryota</taxon>
        <taxon>Fungi</taxon>
        <taxon>Dikarya</taxon>
        <taxon>Basidiomycota</taxon>
        <taxon>Agaricomycotina</taxon>
        <taxon>Agaricomycetes</taxon>
        <taxon>Agaricomycetidae</taxon>
        <taxon>Agaricales</taxon>
        <taxon>Tricholomatineae</taxon>
        <taxon>Lyophyllaceae</taxon>
        <taxon>Sphagnurus</taxon>
    </lineage>
</organism>
<dbReference type="EMBL" id="JABCKI010009334">
    <property type="protein sequence ID" value="KAG5633103.1"/>
    <property type="molecule type" value="Genomic_DNA"/>
</dbReference>
<dbReference type="AlphaFoldDB" id="A0A9P7K1K5"/>
<accession>A0A9P7K1K5</accession>
<evidence type="ECO:0000313" key="3">
    <source>
        <dbReference type="Proteomes" id="UP000717328"/>
    </source>
</evidence>
<feature type="compositionally biased region" description="Acidic residues" evidence="1">
    <location>
        <begin position="44"/>
        <end position="61"/>
    </location>
</feature>
<name>A0A9P7K1K5_9AGAR</name>